<dbReference type="NCBIfam" id="NF040521">
    <property type="entry name" value="C45_proenzyme"/>
    <property type="match status" value="1"/>
</dbReference>
<dbReference type="Proteomes" id="UP000553193">
    <property type="component" value="Unassembled WGS sequence"/>
</dbReference>
<dbReference type="Gene3D" id="3.60.60.10">
    <property type="entry name" value="Penicillin V Acylase, Chain A"/>
    <property type="match status" value="1"/>
</dbReference>
<keyword evidence="2" id="KW-0808">Transferase</keyword>
<protein>
    <submittedName>
        <fullName evidence="2">Isopenicillin-N N-acyltransferase-like protein</fullName>
    </submittedName>
</protein>
<dbReference type="PANTHER" id="PTHR34180:SF1">
    <property type="entry name" value="BETA-ALANYL-DOPAMINE_CARCININE HYDROLASE"/>
    <property type="match status" value="1"/>
</dbReference>
<dbReference type="Gene3D" id="1.10.10.2120">
    <property type="match status" value="1"/>
</dbReference>
<evidence type="ECO:0000313" key="2">
    <source>
        <dbReference type="EMBL" id="MBB3897823.1"/>
    </source>
</evidence>
<keyword evidence="3" id="KW-1185">Reference proteome</keyword>
<organism evidence="2 3">
    <name type="scientific">Roseococcus suduntuyensis</name>
    <dbReference type="NCBI Taxonomy" id="455361"/>
    <lineage>
        <taxon>Bacteria</taxon>
        <taxon>Pseudomonadati</taxon>
        <taxon>Pseudomonadota</taxon>
        <taxon>Alphaproteobacteria</taxon>
        <taxon>Acetobacterales</taxon>
        <taxon>Roseomonadaceae</taxon>
        <taxon>Roseococcus</taxon>
    </lineage>
</organism>
<dbReference type="AlphaFoldDB" id="A0A840ABC8"/>
<dbReference type="GO" id="GO:0016746">
    <property type="term" value="F:acyltransferase activity"/>
    <property type="evidence" value="ECO:0007669"/>
    <property type="project" value="UniProtKB-KW"/>
</dbReference>
<sequence>MTHPIPPPFPLYEVSGGAEARGLSYGRQAAERVRRSIGHYHSQLSAGGLDAAKIHRLARAFTPRVENFDADYVAEMRGIAKGADVPFEDVMLLNCRTEILQLAKRGLLPEADPDGCTGAILLPEATADGTLLHGQNWDWKSECAETGVVLRIRREDGPDILTFVEAGGLSRAGLNAAGIAITANYLESDRDYQTDGIPLSLLRRKVLEQEHVALAVKTIYATPKSASNNVMLSHGSGWGLDIECAPDESFLLEAEGGILVHANNWRSPVALSKLRDTGIATTPDSVYRDRRVRAALEAKRGTLTMEDLRAAFFDDWQSPWSVCRPPRMNLGGNLSATVAMILMKPAEGHMEIAPLPALNRQFTSYSLDPAKVARAAE</sequence>
<gene>
    <name evidence="2" type="ORF">GGQ83_001249</name>
</gene>
<dbReference type="Pfam" id="PF03417">
    <property type="entry name" value="AAT"/>
    <property type="match status" value="1"/>
</dbReference>
<dbReference type="PANTHER" id="PTHR34180">
    <property type="entry name" value="PEPTIDASE C45"/>
    <property type="match status" value="1"/>
</dbReference>
<dbReference type="InterPro" id="IPR047794">
    <property type="entry name" value="C45_proenzyme-like"/>
</dbReference>
<proteinExistence type="predicted"/>
<evidence type="ECO:0000313" key="3">
    <source>
        <dbReference type="Proteomes" id="UP000553193"/>
    </source>
</evidence>
<dbReference type="EMBL" id="JACIDJ010000001">
    <property type="protein sequence ID" value="MBB3897823.1"/>
    <property type="molecule type" value="Genomic_DNA"/>
</dbReference>
<dbReference type="InterPro" id="IPR047801">
    <property type="entry name" value="Peptidase_C45"/>
</dbReference>
<dbReference type="InterPro" id="IPR005079">
    <property type="entry name" value="Peptidase_C45_hydrolase"/>
</dbReference>
<comment type="caution">
    <text evidence="2">The sequence shown here is derived from an EMBL/GenBank/DDBJ whole genome shotgun (WGS) entry which is preliminary data.</text>
</comment>
<accession>A0A840ABC8</accession>
<keyword evidence="2" id="KW-0012">Acyltransferase</keyword>
<dbReference type="RefSeq" id="WP_207018063.1">
    <property type="nucleotide sequence ID" value="NZ_JACIDJ010000001.1"/>
</dbReference>
<name>A0A840ABC8_9PROT</name>
<reference evidence="2 3" key="1">
    <citation type="submission" date="2020-08" db="EMBL/GenBank/DDBJ databases">
        <title>Genomic Encyclopedia of Type Strains, Phase IV (KMG-IV): sequencing the most valuable type-strain genomes for metagenomic binning, comparative biology and taxonomic classification.</title>
        <authorList>
            <person name="Goeker M."/>
        </authorList>
    </citation>
    <scope>NUCLEOTIDE SEQUENCE [LARGE SCALE GENOMIC DNA]</scope>
    <source>
        <strain evidence="2 3">DSM 19979</strain>
    </source>
</reference>
<evidence type="ECO:0000259" key="1">
    <source>
        <dbReference type="Pfam" id="PF03417"/>
    </source>
</evidence>
<feature type="domain" description="Peptidase C45 hydrolase" evidence="1">
    <location>
        <begin position="128"/>
        <end position="352"/>
    </location>
</feature>